<gene>
    <name evidence="1" type="ORF">LVJ94_31130</name>
</gene>
<dbReference type="EMBL" id="CP089983">
    <property type="protein sequence ID" value="WXB01360.1"/>
    <property type="molecule type" value="Genomic_DNA"/>
</dbReference>
<evidence type="ECO:0000313" key="1">
    <source>
        <dbReference type="EMBL" id="WXB01360.1"/>
    </source>
</evidence>
<name>A0ABZ2KTH0_9BACT</name>
<sequence length="521" mass="55771">MKSKWYLALVPLVFGMGCTDGFGELKSNERLTVSLVGGERGTKISRVDIALADPARLTVKVEAYRADGSLNTDFTGYVRLSIKPGTVRDIVGPNVVGRNVRLVNGVAGDVTLGVVGSYGDTRIWAEDMGYFPVDPNVNPPPQCSDGKDNDGDGDIDFPADAGCAFANDDSEDGGTLATGVSPILYFKYPRIRDVRGISQGGSATSFPHEQVQIDTGYRPEDNSFEFSLVVTRIAQDGFYVTDLDPKDFGRGFHSLFAFNFSAPARLGVCDRLTALAGTASDFFGFTELGFPTWGVEPWDEEAYKQGLPGSRPCMVPEPFVFGAKTAADPNVKLQQIAALVRAWTGDVPAPDEKDAPNTHAHSLSVASHFGSGFPKAPTYAPKDDASNCDLNGDGSVDFSTNPEKACADACAKDVQCSEWSTYAARGDFRLVLHDNDPRVSTGTPRDTQMQANASTVSAFHAAALRGKPIKSFTGTLRYFSGGSQFTIEARCPDDIVVDLDKPALGSDKACRARTTSENPGN</sequence>
<organism evidence="1 2">
    <name type="scientific">Pendulispora rubella</name>
    <dbReference type="NCBI Taxonomy" id="2741070"/>
    <lineage>
        <taxon>Bacteria</taxon>
        <taxon>Pseudomonadati</taxon>
        <taxon>Myxococcota</taxon>
        <taxon>Myxococcia</taxon>
        <taxon>Myxococcales</taxon>
        <taxon>Sorangiineae</taxon>
        <taxon>Pendulisporaceae</taxon>
        <taxon>Pendulispora</taxon>
    </lineage>
</organism>
<dbReference type="PROSITE" id="PS51257">
    <property type="entry name" value="PROKAR_LIPOPROTEIN"/>
    <property type="match status" value="1"/>
</dbReference>
<accession>A0ABZ2KTH0</accession>
<evidence type="ECO:0000313" key="2">
    <source>
        <dbReference type="Proteomes" id="UP001374803"/>
    </source>
</evidence>
<evidence type="ECO:0008006" key="3">
    <source>
        <dbReference type="Google" id="ProtNLM"/>
    </source>
</evidence>
<reference evidence="1" key="1">
    <citation type="submission" date="2021-12" db="EMBL/GenBank/DDBJ databases">
        <title>Discovery of the Pendulisporaceae a myxobacterial family with distinct sporulation behavior and unique specialized metabolism.</title>
        <authorList>
            <person name="Garcia R."/>
            <person name="Popoff A."/>
            <person name="Bader C.D."/>
            <person name="Loehr J."/>
            <person name="Walesch S."/>
            <person name="Walt C."/>
            <person name="Boldt J."/>
            <person name="Bunk B."/>
            <person name="Haeckl F.J.F.P.J."/>
            <person name="Gunesch A.P."/>
            <person name="Birkelbach J."/>
            <person name="Nuebel U."/>
            <person name="Pietschmann T."/>
            <person name="Bach T."/>
            <person name="Mueller R."/>
        </authorList>
    </citation>
    <scope>NUCLEOTIDE SEQUENCE</scope>
    <source>
        <strain evidence="1">MSr11367</strain>
    </source>
</reference>
<proteinExistence type="predicted"/>
<protein>
    <recommendedName>
        <fullName evidence="3">Lipoprotein</fullName>
    </recommendedName>
</protein>
<dbReference type="RefSeq" id="WP_394830971.1">
    <property type="nucleotide sequence ID" value="NZ_CP089929.1"/>
</dbReference>
<keyword evidence="2" id="KW-1185">Reference proteome</keyword>
<dbReference type="Proteomes" id="UP001374803">
    <property type="component" value="Chromosome"/>
</dbReference>